<evidence type="ECO:0000256" key="8">
    <source>
        <dbReference type="ARBA" id="ARBA00023242"/>
    </source>
</evidence>
<gene>
    <name evidence="11" type="ORF">SARC_06275</name>
</gene>
<keyword evidence="5" id="KW-0540">Nuclease</keyword>
<dbReference type="Gene3D" id="3.30.420.10">
    <property type="entry name" value="Ribonuclease H-like superfamily/Ribonuclease H"/>
    <property type="match status" value="1"/>
</dbReference>
<dbReference type="OrthoDB" id="8191639at2759"/>
<dbReference type="SMART" id="SM00479">
    <property type="entry name" value="EXOIII"/>
    <property type="match status" value="1"/>
</dbReference>
<dbReference type="EMBL" id="KQ242036">
    <property type="protein sequence ID" value="KNC81411.1"/>
    <property type="molecule type" value="Genomic_DNA"/>
</dbReference>
<dbReference type="InterPro" id="IPR037431">
    <property type="entry name" value="REX4_DEDDh_dom"/>
</dbReference>
<comment type="subcellular location">
    <subcellularLocation>
        <location evidence="1">Nucleus</location>
    </subcellularLocation>
</comment>
<name>A0A0L0FXX1_9EUKA</name>
<comment type="function">
    <text evidence="9">Exoribonuclease involved in ribosome biosynthesis. Involved in the processing of ITS1, the internal transcribed spacer localized between the 18S and 5.8S rRNAs.</text>
</comment>
<dbReference type="CDD" id="cd06144">
    <property type="entry name" value="REX4_like"/>
    <property type="match status" value="1"/>
</dbReference>
<evidence type="ECO:0000256" key="5">
    <source>
        <dbReference type="ARBA" id="ARBA00022722"/>
    </source>
</evidence>
<evidence type="ECO:0000256" key="9">
    <source>
        <dbReference type="ARBA" id="ARBA00025599"/>
    </source>
</evidence>
<dbReference type="PANTHER" id="PTHR12801">
    <property type="entry name" value="RNA EXONUCLEASE REXO1 / RECO3 FAMILY MEMBER-RELATED"/>
    <property type="match status" value="1"/>
</dbReference>
<organism evidence="11 12">
    <name type="scientific">Sphaeroforma arctica JP610</name>
    <dbReference type="NCBI Taxonomy" id="667725"/>
    <lineage>
        <taxon>Eukaryota</taxon>
        <taxon>Ichthyosporea</taxon>
        <taxon>Ichthyophonida</taxon>
        <taxon>Sphaeroforma</taxon>
    </lineage>
</organism>
<proteinExistence type="inferred from homology"/>
<dbReference type="InterPro" id="IPR012337">
    <property type="entry name" value="RNaseH-like_sf"/>
</dbReference>
<evidence type="ECO:0000313" key="12">
    <source>
        <dbReference type="Proteomes" id="UP000054560"/>
    </source>
</evidence>
<reference evidence="11 12" key="1">
    <citation type="submission" date="2011-02" db="EMBL/GenBank/DDBJ databases">
        <title>The Genome Sequence of Sphaeroforma arctica JP610.</title>
        <authorList>
            <consortium name="The Broad Institute Genome Sequencing Platform"/>
            <person name="Russ C."/>
            <person name="Cuomo C."/>
            <person name="Young S.K."/>
            <person name="Zeng Q."/>
            <person name="Gargeya S."/>
            <person name="Alvarado L."/>
            <person name="Berlin A."/>
            <person name="Chapman S.B."/>
            <person name="Chen Z."/>
            <person name="Freedman E."/>
            <person name="Gellesch M."/>
            <person name="Goldberg J."/>
            <person name="Griggs A."/>
            <person name="Gujja S."/>
            <person name="Heilman E."/>
            <person name="Heiman D."/>
            <person name="Howarth C."/>
            <person name="Mehta T."/>
            <person name="Neiman D."/>
            <person name="Pearson M."/>
            <person name="Roberts A."/>
            <person name="Saif S."/>
            <person name="Shea T."/>
            <person name="Shenoy N."/>
            <person name="Sisk P."/>
            <person name="Stolte C."/>
            <person name="Sykes S."/>
            <person name="White J."/>
            <person name="Yandava C."/>
            <person name="Burger G."/>
            <person name="Gray M.W."/>
            <person name="Holland P.W.H."/>
            <person name="King N."/>
            <person name="Lang F.B.F."/>
            <person name="Roger A.J."/>
            <person name="Ruiz-Trillo I."/>
            <person name="Haas B."/>
            <person name="Nusbaum C."/>
            <person name="Birren B."/>
        </authorList>
    </citation>
    <scope>NUCLEOTIDE SEQUENCE [LARGE SCALE GENOMIC DNA]</scope>
    <source>
        <strain evidence="11 12">JP610</strain>
    </source>
</reference>
<evidence type="ECO:0000256" key="3">
    <source>
        <dbReference type="ARBA" id="ARBA00016937"/>
    </source>
</evidence>
<dbReference type="SUPFAM" id="SSF53098">
    <property type="entry name" value="Ribonuclease H-like"/>
    <property type="match status" value="1"/>
</dbReference>
<evidence type="ECO:0000256" key="7">
    <source>
        <dbReference type="ARBA" id="ARBA00022839"/>
    </source>
</evidence>
<dbReference type="InterPro" id="IPR047021">
    <property type="entry name" value="REXO1/3/4-like"/>
</dbReference>
<dbReference type="FunFam" id="3.30.420.10:FF:000007">
    <property type="entry name" value="Interferon-stimulated exonuclease gene 20"/>
    <property type="match status" value="1"/>
</dbReference>
<dbReference type="eggNOG" id="KOG2249">
    <property type="taxonomic scope" value="Eukaryota"/>
</dbReference>
<dbReference type="Proteomes" id="UP000054560">
    <property type="component" value="Unassembled WGS sequence"/>
</dbReference>
<dbReference type="GO" id="GO:0005634">
    <property type="term" value="C:nucleus"/>
    <property type="evidence" value="ECO:0007669"/>
    <property type="project" value="UniProtKB-SubCell"/>
</dbReference>
<comment type="similarity">
    <text evidence="2">Belongs to the REXO4 family.</text>
</comment>
<sequence>MVGVGYDGKRSALAQVAVVNSQGNTVLLEYVIIKEKVTDYRTHVSGITRELLVGAKDFETVQKMVHDICHDKILVGHAINNDLKALMMSHPKTMIRDTAKYKPLRKYSNGRTPSLRLLAKKILNIQIQTGEHSPAEDAAATMQIFNLYKVEWEEYLRKGRGLKNQRLRRQQKARTASHVEQ</sequence>
<dbReference type="GO" id="GO:0006364">
    <property type="term" value="P:rRNA processing"/>
    <property type="evidence" value="ECO:0007669"/>
    <property type="project" value="UniProtKB-KW"/>
</dbReference>
<dbReference type="GO" id="GO:0008408">
    <property type="term" value="F:3'-5' exonuclease activity"/>
    <property type="evidence" value="ECO:0007669"/>
    <property type="project" value="InterPro"/>
</dbReference>
<evidence type="ECO:0000256" key="2">
    <source>
        <dbReference type="ARBA" id="ARBA00010489"/>
    </source>
</evidence>
<dbReference type="GeneID" id="25906779"/>
<evidence type="ECO:0000313" key="11">
    <source>
        <dbReference type="EMBL" id="KNC81411.1"/>
    </source>
</evidence>
<dbReference type="InterPro" id="IPR036397">
    <property type="entry name" value="RNaseH_sf"/>
</dbReference>
<feature type="domain" description="Exonuclease" evidence="10">
    <location>
        <begin position="1"/>
        <end position="154"/>
    </location>
</feature>
<dbReference type="PANTHER" id="PTHR12801:SF45">
    <property type="entry name" value="RNA EXONUCLEASE 4"/>
    <property type="match status" value="1"/>
</dbReference>
<dbReference type="RefSeq" id="XP_014155313.1">
    <property type="nucleotide sequence ID" value="XM_014299838.1"/>
</dbReference>
<keyword evidence="8" id="KW-0539">Nucleus</keyword>
<keyword evidence="7" id="KW-0269">Exonuclease</keyword>
<keyword evidence="4" id="KW-0698">rRNA processing</keyword>
<keyword evidence="12" id="KW-1185">Reference proteome</keyword>
<accession>A0A0L0FXX1</accession>
<dbReference type="Pfam" id="PF00929">
    <property type="entry name" value="RNase_T"/>
    <property type="match status" value="1"/>
</dbReference>
<protein>
    <recommendedName>
        <fullName evidence="3">RNA exonuclease 4</fullName>
    </recommendedName>
</protein>
<dbReference type="InterPro" id="IPR013520">
    <property type="entry name" value="Ribonucl_H"/>
</dbReference>
<evidence type="ECO:0000256" key="6">
    <source>
        <dbReference type="ARBA" id="ARBA00022801"/>
    </source>
</evidence>
<dbReference type="AlphaFoldDB" id="A0A0L0FXX1"/>
<dbReference type="STRING" id="667725.A0A0L0FXX1"/>
<keyword evidence="6" id="KW-0378">Hydrolase</keyword>
<evidence type="ECO:0000259" key="10">
    <source>
        <dbReference type="SMART" id="SM00479"/>
    </source>
</evidence>
<evidence type="ECO:0000256" key="4">
    <source>
        <dbReference type="ARBA" id="ARBA00022552"/>
    </source>
</evidence>
<dbReference type="GO" id="GO:0003676">
    <property type="term" value="F:nucleic acid binding"/>
    <property type="evidence" value="ECO:0007669"/>
    <property type="project" value="InterPro"/>
</dbReference>
<evidence type="ECO:0000256" key="1">
    <source>
        <dbReference type="ARBA" id="ARBA00004123"/>
    </source>
</evidence>